<dbReference type="AlphaFoldDB" id="B6W0N8"/>
<evidence type="ECO:0000313" key="1">
    <source>
        <dbReference type="EMBL" id="EEB24406.1"/>
    </source>
</evidence>
<sequence>MQDEVKYRTSLVSKSLPIKKLIFAIYSNSATKAIQYACFNAT</sequence>
<organism evidence="1 2">
    <name type="scientific">Phocaeicola dorei DSM 17855</name>
    <dbReference type="NCBI Taxonomy" id="483217"/>
    <lineage>
        <taxon>Bacteria</taxon>
        <taxon>Pseudomonadati</taxon>
        <taxon>Bacteroidota</taxon>
        <taxon>Bacteroidia</taxon>
        <taxon>Bacteroidales</taxon>
        <taxon>Bacteroidaceae</taxon>
        <taxon>Phocaeicola</taxon>
    </lineage>
</organism>
<evidence type="ECO:0000313" key="2">
    <source>
        <dbReference type="Proteomes" id="UP000004849"/>
    </source>
</evidence>
<accession>B6W0N8</accession>
<dbReference type="HOGENOM" id="CLU_3247145_0_0_10"/>
<dbReference type="EMBL" id="ABWZ01000064">
    <property type="protein sequence ID" value="EEB24406.1"/>
    <property type="molecule type" value="Genomic_DNA"/>
</dbReference>
<reference evidence="1 2" key="1">
    <citation type="submission" date="2008-10" db="EMBL/GenBank/DDBJ databases">
        <title>Draft genome sequence of Bacteroides dorei (DSM 17855).</title>
        <authorList>
            <person name="Sudarsanam P."/>
            <person name="Ley R."/>
            <person name="Guruge J."/>
            <person name="Turnbaugh P.J."/>
            <person name="Mahowald M."/>
            <person name="Liep D."/>
            <person name="Gordon J."/>
        </authorList>
    </citation>
    <scope>NUCLEOTIDE SEQUENCE [LARGE SCALE GENOMIC DNA]</scope>
    <source>
        <strain evidence="1 2">DSM 17855</strain>
    </source>
</reference>
<name>B6W0N8_9BACT</name>
<dbReference type="Proteomes" id="UP000004849">
    <property type="component" value="Unassembled WGS sequence"/>
</dbReference>
<proteinExistence type="predicted"/>
<reference evidence="1 2" key="2">
    <citation type="submission" date="2008-10" db="EMBL/GenBank/DDBJ databases">
        <authorList>
            <person name="Fulton L."/>
            <person name="Clifton S."/>
            <person name="Fulton B."/>
            <person name="Xu J."/>
            <person name="Minx P."/>
            <person name="Pepin K.H."/>
            <person name="Johnson M."/>
            <person name="Thiruvilangam P."/>
            <person name="Bhonagiri V."/>
            <person name="Nash W.E."/>
            <person name="Mardis E.R."/>
            <person name="Wilson R.K."/>
        </authorList>
    </citation>
    <scope>NUCLEOTIDE SEQUENCE [LARGE SCALE GENOMIC DNA]</scope>
    <source>
        <strain evidence="1 2">DSM 17855</strain>
    </source>
</reference>
<protein>
    <submittedName>
        <fullName evidence="1">Uncharacterized protein</fullName>
    </submittedName>
</protein>
<gene>
    <name evidence="1" type="ORF">BACDOR_03096</name>
</gene>